<reference evidence="7" key="1">
    <citation type="submission" date="2025-08" db="UniProtKB">
        <authorList>
            <consortium name="RefSeq"/>
        </authorList>
    </citation>
    <scope>IDENTIFICATION</scope>
</reference>
<evidence type="ECO:0000256" key="4">
    <source>
        <dbReference type="ARBA" id="ARBA00023157"/>
    </source>
</evidence>
<evidence type="ECO:0000256" key="5">
    <source>
        <dbReference type="SAM" id="SignalP"/>
    </source>
</evidence>
<feature type="signal peptide" evidence="5">
    <location>
        <begin position="1"/>
        <end position="22"/>
    </location>
</feature>
<accession>A0ABM5ELP8</accession>
<name>A0ABM5ELP8_9SAUR</name>
<gene>
    <name evidence="7" type="primary">LOC140701671</name>
</gene>
<evidence type="ECO:0000313" key="7">
    <source>
        <dbReference type="RefSeq" id="XP_072834085.1"/>
    </source>
</evidence>
<evidence type="ECO:0000256" key="1">
    <source>
        <dbReference type="ARBA" id="ARBA00004613"/>
    </source>
</evidence>
<dbReference type="Proteomes" id="UP001652642">
    <property type="component" value="Chromosome 7"/>
</dbReference>
<evidence type="ECO:0000256" key="2">
    <source>
        <dbReference type="ARBA" id="ARBA00005294"/>
    </source>
</evidence>
<organism evidence="6 7">
    <name type="scientific">Pogona vitticeps</name>
    <name type="common">central bearded dragon</name>
    <dbReference type="NCBI Taxonomy" id="103695"/>
    <lineage>
        <taxon>Eukaryota</taxon>
        <taxon>Metazoa</taxon>
        <taxon>Chordata</taxon>
        <taxon>Craniata</taxon>
        <taxon>Vertebrata</taxon>
        <taxon>Euteleostomi</taxon>
        <taxon>Lepidosauria</taxon>
        <taxon>Squamata</taxon>
        <taxon>Bifurcata</taxon>
        <taxon>Unidentata</taxon>
        <taxon>Episquamata</taxon>
        <taxon>Toxicofera</taxon>
        <taxon>Iguania</taxon>
        <taxon>Acrodonta</taxon>
        <taxon>Agamidae</taxon>
        <taxon>Amphibolurinae</taxon>
        <taxon>Pogona</taxon>
    </lineage>
</organism>
<dbReference type="CDD" id="cd22741">
    <property type="entry name" value="CART_CTD-like"/>
    <property type="match status" value="1"/>
</dbReference>
<evidence type="ECO:0000313" key="6">
    <source>
        <dbReference type="Proteomes" id="UP001652642"/>
    </source>
</evidence>
<keyword evidence="6" id="KW-1185">Reference proteome</keyword>
<dbReference type="PROSITE" id="PS51257">
    <property type="entry name" value="PROKAR_LIPOPROTEIN"/>
    <property type="match status" value="1"/>
</dbReference>
<dbReference type="SUPFAM" id="SSF64546">
    <property type="entry name" value="Satiety factor CART (cocaine and amphetamine regulated transcript)"/>
    <property type="match status" value="1"/>
</dbReference>
<comment type="subcellular location">
    <subcellularLocation>
        <location evidence="1">Secreted</location>
    </subcellularLocation>
</comment>
<dbReference type="GeneID" id="140701671"/>
<evidence type="ECO:0000256" key="3">
    <source>
        <dbReference type="ARBA" id="ARBA00022525"/>
    </source>
</evidence>
<proteinExistence type="inferred from homology"/>
<dbReference type="InterPro" id="IPR009106">
    <property type="entry name" value="CART"/>
</dbReference>
<dbReference type="PANTHER" id="PTHR16655:SF4">
    <property type="entry name" value="COCAINE- AND AMPHETAMINE-REGULATED TRANSCRIPT PROTEIN"/>
    <property type="match status" value="1"/>
</dbReference>
<feature type="chain" id="PRO_5046529457" evidence="5">
    <location>
        <begin position="23"/>
        <end position="108"/>
    </location>
</feature>
<comment type="similarity">
    <text evidence="2">Belongs to the CART family.</text>
</comment>
<dbReference type="Gene3D" id="4.10.40.30">
    <property type="entry name" value="CART, C-terminal domain"/>
    <property type="match status" value="1"/>
</dbReference>
<keyword evidence="3" id="KW-0964">Secreted</keyword>
<dbReference type="Pfam" id="PF06373">
    <property type="entry name" value="CART"/>
    <property type="match status" value="1"/>
</dbReference>
<keyword evidence="5" id="KW-0732">Signal</keyword>
<dbReference type="InterPro" id="IPR036722">
    <property type="entry name" value="CART_C_sf"/>
</dbReference>
<dbReference type="PANTHER" id="PTHR16655">
    <property type="entry name" value="COCAINE AND AMPHETAMINE REGULATED TRANSCRIPT PROTEIN"/>
    <property type="match status" value="1"/>
</dbReference>
<dbReference type="RefSeq" id="XP_072834085.1">
    <property type="nucleotide sequence ID" value="XM_072977984.1"/>
</dbReference>
<protein>
    <submittedName>
        <fullName evidence="7">Cocaine- and amphetamine-regulated transcript protein-like</fullName>
    </submittedName>
</protein>
<keyword evidence="4" id="KW-1015">Disulfide bond</keyword>
<sequence>MASARVPSLCFGCCLLLLLGACEESAQIRGGGASTLQESQEEEAMLGALQDVLEKLRDRCLPAIEKKLSWVPSCDAGEHCAVRKGSRIGRLCNCPRGMSCNLYILKCL</sequence>